<reference evidence="7 8" key="1">
    <citation type="submission" date="2024-03" db="EMBL/GenBank/DDBJ databases">
        <title>Mouse gut bacterial collection (mGBC) of GemPharmatech.</title>
        <authorList>
            <person name="He Y."/>
            <person name="Dong L."/>
            <person name="Wu D."/>
            <person name="Gao X."/>
            <person name="Lin Z."/>
        </authorList>
    </citation>
    <scope>NUCLEOTIDE SEQUENCE [LARGE SCALE GENOMIC DNA]</scope>
    <source>
        <strain evidence="7 8">54-13</strain>
    </source>
</reference>
<gene>
    <name evidence="7" type="ORF">AAK873_11755</name>
</gene>
<dbReference type="EMBL" id="JBCLPP010000039">
    <property type="protein sequence ID" value="MEY8246284.1"/>
    <property type="molecule type" value="Genomic_DNA"/>
</dbReference>
<dbReference type="Pfam" id="PF01943">
    <property type="entry name" value="Polysacc_synt"/>
    <property type="match status" value="1"/>
</dbReference>
<evidence type="ECO:0000313" key="7">
    <source>
        <dbReference type="EMBL" id="MEY8246284.1"/>
    </source>
</evidence>
<feature type="transmembrane region" description="Helical" evidence="6">
    <location>
        <begin position="12"/>
        <end position="32"/>
    </location>
</feature>
<feature type="transmembrane region" description="Helical" evidence="6">
    <location>
        <begin position="269"/>
        <end position="292"/>
    </location>
</feature>
<sequence length="495" mass="56302">MAGVKSLAKDTAIYGLSSIVGRFLNWCLVPLYTNMFPAAQYGVVTYIYTVVAFALIILTYGMETGFFRFANHDRYDNPDEVYSTSLVSLGVTSTIFFALTLIFLHPISDALNCAGHESYIWLMALAVAVDAYTSIPFAYLRFKKRPMRFATLKLLNIGLNIGLNLFFILLCPWLWNRCPESISWFYDPGYGIGYIFLANLITSALMLVLLLPDIMSVPLVFNGRLLKDMLRYSSPFLILGIAGIMNQTVDKLLLPVLITDKAEAMTELGIYGANYKIAVVMVMFIQAFRYAYEPFIFAQNKEKGTGKLQAYSDAMKYFLIFALFIFLGVMFYLDIIKYFISPAYFSGLRVVPLIMLAELFFGIFFNLSLWYKLTDRTRWGAWFSLLGAVITVTLNIVLVPRWGYMGCAWAALACYGIMMLASYFVGRSVFPINYNIPRLLFYCAVAAVLYVAAMFADFHAEWANLIFRTVLLILYMGIVCRTEHITIKQLIHIRR</sequence>
<feature type="transmembrane region" description="Helical" evidence="6">
    <location>
        <begin position="190"/>
        <end position="211"/>
    </location>
</feature>
<dbReference type="PANTHER" id="PTHR30250">
    <property type="entry name" value="PST FAMILY PREDICTED COLANIC ACID TRANSPORTER"/>
    <property type="match status" value="1"/>
</dbReference>
<keyword evidence="8" id="KW-1185">Reference proteome</keyword>
<feature type="transmembrane region" description="Helical" evidence="6">
    <location>
        <begin position="154"/>
        <end position="175"/>
    </location>
</feature>
<feature type="transmembrane region" description="Helical" evidence="6">
    <location>
        <begin position="462"/>
        <end position="480"/>
    </location>
</feature>
<dbReference type="PANTHER" id="PTHR30250:SF11">
    <property type="entry name" value="O-ANTIGEN TRANSPORTER-RELATED"/>
    <property type="match status" value="1"/>
</dbReference>
<evidence type="ECO:0000256" key="5">
    <source>
        <dbReference type="ARBA" id="ARBA00023136"/>
    </source>
</evidence>
<name>A0ABV4CY02_9BACT</name>
<dbReference type="RefSeq" id="WP_369863771.1">
    <property type="nucleotide sequence ID" value="NZ_JBCLPP010000039.1"/>
</dbReference>
<comment type="subcellular location">
    <subcellularLocation>
        <location evidence="1">Cell membrane</location>
        <topology evidence="1">Multi-pass membrane protein</topology>
    </subcellularLocation>
</comment>
<evidence type="ECO:0000313" key="8">
    <source>
        <dbReference type="Proteomes" id="UP001565200"/>
    </source>
</evidence>
<organism evidence="7 8">
    <name type="scientific">Heminiphilus faecis</name>
    <dbReference type="NCBI Taxonomy" id="2601703"/>
    <lineage>
        <taxon>Bacteria</taxon>
        <taxon>Pseudomonadati</taxon>
        <taxon>Bacteroidota</taxon>
        <taxon>Bacteroidia</taxon>
        <taxon>Bacteroidales</taxon>
        <taxon>Muribaculaceae</taxon>
        <taxon>Heminiphilus</taxon>
    </lineage>
</organism>
<feature type="transmembrane region" description="Helical" evidence="6">
    <location>
        <begin position="119"/>
        <end position="142"/>
    </location>
</feature>
<evidence type="ECO:0000256" key="2">
    <source>
        <dbReference type="ARBA" id="ARBA00022475"/>
    </source>
</evidence>
<feature type="transmembrane region" description="Helical" evidence="6">
    <location>
        <begin position="232"/>
        <end position="249"/>
    </location>
</feature>
<feature type="transmembrane region" description="Helical" evidence="6">
    <location>
        <begin position="81"/>
        <end position="107"/>
    </location>
</feature>
<feature type="transmembrane region" description="Helical" evidence="6">
    <location>
        <begin position="438"/>
        <end position="456"/>
    </location>
</feature>
<protein>
    <submittedName>
        <fullName evidence="7">Oligosaccharide flippase family protein</fullName>
    </submittedName>
</protein>
<comment type="caution">
    <text evidence="7">The sequence shown here is derived from an EMBL/GenBank/DDBJ whole genome shotgun (WGS) entry which is preliminary data.</text>
</comment>
<dbReference type="InterPro" id="IPR050833">
    <property type="entry name" value="Poly_Biosynth_Transport"/>
</dbReference>
<feature type="transmembrane region" description="Helical" evidence="6">
    <location>
        <begin position="346"/>
        <end position="367"/>
    </location>
</feature>
<keyword evidence="3 6" id="KW-0812">Transmembrane</keyword>
<dbReference type="InterPro" id="IPR002797">
    <property type="entry name" value="Polysacc_synth"/>
</dbReference>
<feature type="transmembrane region" description="Helical" evidence="6">
    <location>
        <begin position="403"/>
        <end position="426"/>
    </location>
</feature>
<accession>A0ABV4CY02</accession>
<dbReference type="Proteomes" id="UP001565200">
    <property type="component" value="Unassembled WGS sequence"/>
</dbReference>
<keyword evidence="2" id="KW-1003">Cell membrane</keyword>
<feature type="transmembrane region" description="Helical" evidence="6">
    <location>
        <begin position="379"/>
        <end position="397"/>
    </location>
</feature>
<evidence type="ECO:0000256" key="4">
    <source>
        <dbReference type="ARBA" id="ARBA00022989"/>
    </source>
</evidence>
<keyword evidence="5 6" id="KW-0472">Membrane</keyword>
<evidence type="ECO:0000256" key="6">
    <source>
        <dbReference type="SAM" id="Phobius"/>
    </source>
</evidence>
<proteinExistence type="predicted"/>
<feature type="transmembrane region" description="Helical" evidence="6">
    <location>
        <begin position="38"/>
        <end position="60"/>
    </location>
</feature>
<feature type="transmembrane region" description="Helical" evidence="6">
    <location>
        <begin position="317"/>
        <end position="340"/>
    </location>
</feature>
<evidence type="ECO:0000256" key="1">
    <source>
        <dbReference type="ARBA" id="ARBA00004651"/>
    </source>
</evidence>
<keyword evidence="4 6" id="KW-1133">Transmembrane helix</keyword>
<evidence type="ECO:0000256" key="3">
    <source>
        <dbReference type="ARBA" id="ARBA00022692"/>
    </source>
</evidence>